<evidence type="ECO:0000313" key="3">
    <source>
        <dbReference type="Proteomes" id="UP000268727"/>
    </source>
</evidence>
<reference evidence="2 3" key="1">
    <citation type="submission" date="2018-11" db="EMBL/GenBank/DDBJ databases">
        <title>Sequencing the genomes of 1000 actinobacteria strains.</title>
        <authorList>
            <person name="Klenk H.-P."/>
        </authorList>
    </citation>
    <scope>NUCLEOTIDE SEQUENCE [LARGE SCALE GENOMIC DNA]</scope>
    <source>
        <strain evidence="2 3">DSM 44231</strain>
    </source>
</reference>
<dbReference type="Proteomes" id="UP000268727">
    <property type="component" value="Unassembled WGS sequence"/>
</dbReference>
<accession>A0A3N1H2T3</accession>
<dbReference type="EMBL" id="RJKM01000001">
    <property type="protein sequence ID" value="ROP36853.1"/>
    <property type="molecule type" value="Genomic_DNA"/>
</dbReference>
<name>A0A3N1H2T3_9PSEU</name>
<dbReference type="RefSeq" id="WP_170185024.1">
    <property type="nucleotide sequence ID" value="NZ_RJKM01000001.1"/>
</dbReference>
<gene>
    <name evidence="2" type="ORF">EDD40_2132</name>
</gene>
<comment type="caution">
    <text evidence="2">The sequence shown here is derived from an EMBL/GenBank/DDBJ whole genome shotgun (WGS) entry which is preliminary data.</text>
</comment>
<organism evidence="2 3">
    <name type="scientific">Saccharothrix texasensis</name>
    <dbReference type="NCBI Taxonomy" id="103734"/>
    <lineage>
        <taxon>Bacteria</taxon>
        <taxon>Bacillati</taxon>
        <taxon>Actinomycetota</taxon>
        <taxon>Actinomycetes</taxon>
        <taxon>Pseudonocardiales</taxon>
        <taxon>Pseudonocardiaceae</taxon>
        <taxon>Saccharothrix</taxon>
    </lineage>
</organism>
<protein>
    <submittedName>
        <fullName evidence="2">Uncharacterized protein</fullName>
    </submittedName>
</protein>
<feature type="region of interest" description="Disordered" evidence="1">
    <location>
        <begin position="34"/>
        <end position="58"/>
    </location>
</feature>
<proteinExistence type="predicted"/>
<keyword evidence="3" id="KW-1185">Reference proteome</keyword>
<dbReference type="AlphaFoldDB" id="A0A3N1H2T3"/>
<evidence type="ECO:0000256" key="1">
    <source>
        <dbReference type="SAM" id="MobiDB-lite"/>
    </source>
</evidence>
<evidence type="ECO:0000313" key="2">
    <source>
        <dbReference type="EMBL" id="ROP36853.1"/>
    </source>
</evidence>
<sequence>MARRSTRSRELSATAGLVRLSTPDAIVRRRYEPAARDAVPAARLGARDDLAGPPHRAT</sequence>